<keyword evidence="8 11" id="KW-0288">FMN</keyword>
<dbReference type="Proteomes" id="UP000808038">
    <property type="component" value="Unassembled WGS sequence"/>
</dbReference>
<evidence type="ECO:0000256" key="3">
    <source>
        <dbReference type="ARBA" id="ARBA00004725"/>
    </source>
</evidence>
<evidence type="ECO:0000313" key="13">
    <source>
        <dbReference type="EMBL" id="MBJ7632723.1"/>
    </source>
</evidence>
<evidence type="ECO:0000256" key="9">
    <source>
        <dbReference type="ARBA" id="ARBA00022975"/>
    </source>
</evidence>
<keyword evidence="7 11" id="KW-0285">Flavoprotein</keyword>
<keyword evidence="15" id="KW-1185">Reference proteome</keyword>
<feature type="binding site" evidence="11">
    <location>
        <position position="131"/>
    </location>
    <ligand>
        <name>substrate</name>
    </ligand>
</feature>
<feature type="active site" description="Nucleophile" evidence="11">
    <location>
        <position position="134"/>
    </location>
</feature>
<keyword evidence="9 11" id="KW-0665">Pyrimidine biosynthesis</keyword>
<dbReference type="NCBIfam" id="NF005574">
    <property type="entry name" value="PRK07259.1"/>
    <property type="match status" value="1"/>
</dbReference>
<dbReference type="GO" id="GO:0044205">
    <property type="term" value="P:'de novo' UMP biosynthetic process"/>
    <property type="evidence" value="ECO:0007669"/>
    <property type="project" value="UniProtKB-UniRule"/>
</dbReference>
<keyword evidence="6 11" id="KW-0963">Cytoplasm</keyword>
<comment type="catalytic activity">
    <reaction evidence="11">
        <text>(S)-dihydroorotate + A = orotate + AH2</text>
        <dbReference type="Rhea" id="RHEA:18073"/>
        <dbReference type="ChEBI" id="CHEBI:13193"/>
        <dbReference type="ChEBI" id="CHEBI:17499"/>
        <dbReference type="ChEBI" id="CHEBI:30839"/>
        <dbReference type="ChEBI" id="CHEBI:30864"/>
    </reaction>
</comment>
<comment type="catalytic activity">
    <reaction evidence="1">
        <text>(S)-dihydroorotate + fumarate = orotate + succinate</text>
        <dbReference type="Rhea" id="RHEA:30059"/>
        <dbReference type="ChEBI" id="CHEBI:29806"/>
        <dbReference type="ChEBI" id="CHEBI:30031"/>
        <dbReference type="ChEBI" id="CHEBI:30839"/>
        <dbReference type="ChEBI" id="CHEBI:30864"/>
        <dbReference type="EC" id="1.3.98.1"/>
    </reaction>
</comment>
<organism evidence="14 15">
    <name type="scientific">Weissella confusa</name>
    <name type="common">Lactobacillus confusus</name>
    <dbReference type="NCBI Taxonomy" id="1583"/>
    <lineage>
        <taxon>Bacteria</taxon>
        <taxon>Bacillati</taxon>
        <taxon>Bacillota</taxon>
        <taxon>Bacilli</taxon>
        <taxon>Lactobacillales</taxon>
        <taxon>Lactobacillaceae</taxon>
        <taxon>Weissella</taxon>
    </lineage>
</organism>
<gene>
    <name evidence="11" type="primary">pyrD</name>
    <name evidence="14" type="ORF">HAU20_07400</name>
    <name evidence="13" type="ORF">HAU43_06455</name>
</gene>
<evidence type="ECO:0000313" key="14">
    <source>
        <dbReference type="EMBL" id="MBJ7639206.1"/>
    </source>
</evidence>
<comment type="function">
    <text evidence="11">Catalyzes the conversion of dihydroorotate to orotate.</text>
</comment>
<feature type="domain" description="Dihydroorotate dehydrogenase catalytic" evidence="12">
    <location>
        <begin position="7"/>
        <end position="288"/>
    </location>
</feature>
<evidence type="ECO:0000256" key="11">
    <source>
        <dbReference type="HAMAP-Rule" id="MF_00224"/>
    </source>
</evidence>
<evidence type="ECO:0000256" key="7">
    <source>
        <dbReference type="ARBA" id="ARBA00022630"/>
    </source>
</evidence>
<evidence type="ECO:0000256" key="2">
    <source>
        <dbReference type="ARBA" id="ARBA00004496"/>
    </source>
</evidence>
<feature type="binding site" evidence="11">
    <location>
        <position position="169"/>
    </location>
    <ligand>
        <name>FMN</name>
        <dbReference type="ChEBI" id="CHEBI:58210"/>
    </ligand>
</feature>
<dbReference type="Gene3D" id="3.20.20.70">
    <property type="entry name" value="Aldolase class I"/>
    <property type="match status" value="1"/>
</dbReference>
<dbReference type="Proteomes" id="UP000728106">
    <property type="component" value="Unassembled WGS sequence"/>
</dbReference>
<dbReference type="FunFam" id="3.20.20.70:FF:000027">
    <property type="entry name" value="Dihydropyrimidine dehydrogenase [NADP(+)]"/>
    <property type="match status" value="1"/>
</dbReference>
<feature type="binding site" evidence="11">
    <location>
        <position position="47"/>
    </location>
    <ligand>
        <name>substrate</name>
    </ligand>
</feature>
<comment type="similarity">
    <text evidence="4 11">Belongs to the dihydroorotate dehydrogenase family. Type 1 subfamily.</text>
</comment>
<evidence type="ECO:0000259" key="12">
    <source>
        <dbReference type="Pfam" id="PF01180"/>
    </source>
</evidence>
<feature type="binding site" evidence="11">
    <location>
        <position position="221"/>
    </location>
    <ligand>
        <name>FMN</name>
        <dbReference type="ChEBI" id="CHEBI:58210"/>
    </ligand>
</feature>
<dbReference type="GO" id="GO:0005737">
    <property type="term" value="C:cytoplasm"/>
    <property type="evidence" value="ECO:0007669"/>
    <property type="project" value="UniProtKB-SubCell"/>
</dbReference>
<dbReference type="PANTHER" id="PTHR48109">
    <property type="entry name" value="DIHYDROOROTATE DEHYDROGENASE (QUINONE), MITOCHONDRIAL-RELATED"/>
    <property type="match status" value="1"/>
</dbReference>
<comment type="caution">
    <text evidence="14">The sequence shown here is derived from an EMBL/GenBank/DDBJ whole genome shotgun (WGS) entry which is preliminary data.</text>
</comment>
<accession>A0A4Z0RIH8</accession>
<dbReference type="Pfam" id="PF01180">
    <property type="entry name" value="DHO_dh"/>
    <property type="match status" value="1"/>
</dbReference>
<evidence type="ECO:0000256" key="8">
    <source>
        <dbReference type="ARBA" id="ARBA00022643"/>
    </source>
</evidence>
<reference evidence="14" key="1">
    <citation type="submission" date="2020-02" db="EMBL/GenBank/DDBJ databases">
        <authorList>
            <person name="Fontana A."/>
            <person name="Patrone V."/>
            <person name="Morelli L."/>
        </authorList>
    </citation>
    <scope>NUCLEOTIDE SEQUENCE</scope>
    <source>
        <strain evidence="13">CCUG 30943</strain>
        <strain evidence="14">CCUG 43002</strain>
    </source>
</reference>
<feature type="binding site" evidence="11">
    <location>
        <begin position="47"/>
        <end position="48"/>
    </location>
    <ligand>
        <name>FMN</name>
        <dbReference type="ChEBI" id="CHEBI:58210"/>
    </ligand>
</feature>
<dbReference type="InterPro" id="IPR024920">
    <property type="entry name" value="Dihydroorotate_DH_1"/>
</dbReference>
<protein>
    <recommendedName>
        <fullName evidence="11">Dihydroorotate dehydrogenase</fullName>
        <shortName evidence="11">DHOD</shortName>
        <shortName evidence="11">DHODase</shortName>
        <shortName evidence="11">DHOdehase</shortName>
        <ecNumber evidence="11">1.3.-.-</ecNumber>
    </recommendedName>
</protein>
<dbReference type="CDD" id="cd04740">
    <property type="entry name" value="DHOD_1B_like"/>
    <property type="match status" value="1"/>
</dbReference>
<dbReference type="AlphaFoldDB" id="A0A4Z0RIH8"/>
<comment type="subunit">
    <text evidence="5">Homodimer.</text>
</comment>
<dbReference type="InterPro" id="IPR033888">
    <property type="entry name" value="DHOD_1B"/>
</dbReference>
<dbReference type="PANTHER" id="PTHR48109:SF1">
    <property type="entry name" value="DIHYDROOROTATE DEHYDROGENASE (FUMARATE)"/>
    <property type="match status" value="1"/>
</dbReference>
<reference evidence="14 15" key="2">
    <citation type="journal article" date="2021" name="Int. J. Food Microbiol.">
        <title>Safety demonstration of a microbial species for use in the food chain: Weissella confusa.</title>
        <authorList>
            <person name="Bourdichon F."/>
            <person name="Patrone V."/>
            <person name="Fontana A."/>
            <person name="Milani G."/>
            <person name="Morelli L."/>
        </authorList>
    </citation>
    <scope>NUCLEOTIDE SEQUENCE [LARGE SCALE GENOMIC DNA]</scope>
    <source>
        <strain evidence="13">CCUG 30943</strain>
        <strain evidence="14 15">CCUG 43002</strain>
    </source>
</reference>
<comment type="pathway">
    <text evidence="3 11">Pyrimidine metabolism; UMP biosynthesis via de novo pathway.</text>
</comment>
<dbReference type="EC" id="1.3.-.-" evidence="11"/>
<dbReference type="InterPro" id="IPR001295">
    <property type="entry name" value="Dihydroorotate_DH_CS"/>
</dbReference>
<dbReference type="InterPro" id="IPR005720">
    <property type="entry name" value="Dihydroorotate_DH_cat"/>
</dbReference>
<comment type="caution">
    <text evidence="11">Lacks conserved residue(s) required for the propagation of feature annotation.</text>
</comment>
<dbReference type="SUPFAM" id="SSF51395">
    <property type="entry name" value="FMN-linked oxidoreductases"/>
    <property type="match status" value="1"/>
</dbReference>
<dbReference type="PIRSF" id="PIRSF000164">
    <property type="entry name" value="DHO_oxidase"/>
    <property type="match status" value="1"/>
</dbReference>
<feature type="binding site" evidence="11">
    <location>
        <position position="23"/>
    </location>
    <ligand>
        <name>FMN</name>
        <dbReference type="ChEBI" id="CHEBI:58210"/>
    </ligand>
</feature>
<feature type="binding site" evidence="11">
    <location>
        <begin position="196"/>
        <end position="197"/>
    </location>
    <ligand>
        <name>substrate</name>
    </ligand>
</feature>
<dbReference type="PROSITE" id="PS00912">
    <property type="entry name" value="DHODEHASE_2"/>
    <property type="match status" value="1"/>
</dbReference>
<keyword evidence="10 11" id="KW-0560">Oxidoreductase</keyword>
<dbReference type="InterPro" id="IPR012135">
    <property type="entry name" value="Dihydroorotate_DH_1_2"/>
</dbReference>
<dbReference type="InterPro" id="IPR013785">
    <property type="entry name" value="Aldolase_TIM"/>
</dbReference>
<dbReference type="EMBL" id="JAAOCX010000007">
    <property type="protein sequence ID" value="MBJ7632723.1"/>
    <property type="molecule type" value="Genomic_DNA"/>
</dbReference>
<sequence length="323" mass="34624">MTEDRFAVQLPGLDLKNPFMPSSGSFYFGLDHMKDFDLNKMGALVLKTTTVDERRGNPQPWIINTQAGIMNSVGLANPGMDKVATEILPELETQLPDLPVMISIAGESVAEYRTLAKVFDKFDYIKALELNLSCPNVDKGGMEFGVDPDSAAEVVAAVREVTDKPLYAKLSPNVTDIKPIAKAVETAGADGLVLINTVVGMSLDIASRQVRLYRGTGGISGASVHPIAVRMVWEAASVVDIPIIGVGGIRSMDDALELMLAGASAVQIGAMNAEDPLFISKLVDELPVALDKYNFASVREIPTALQKFPAPLTAWEANHPGDN</sequence>
<proteinExistence type="inferred from homology"/>
<evidence type="ECO:0000256" key="5">
    <source>
        <dbReference type="ARBA" id="ARBA00011738"/>
    </source>
</evidence>
<feature type="binding site" evidence="11">
    <location>
        <begin position="247"/>
        <end position="248"/>
    </location>
    <ligand>
        <name>FMN</name>
        <dbReference type="ChEBI" id="CHEBI:58210"/>
    </ligand>
</feature>
<evidence type="ECO:0000256" key="4">
    <source>
        <dbReference type="ARBA" id="ARBA00008008"/>
    </source>
</evidence>
<feature type="binding site" evidence="11">
    <location>
        <position position="195"/>
    </location>
    <ligand>
        <name>FMN</name>
        <dbReference type="ChEBI" id="CHEBI:58210"/>
    </ligand>
</feature>
<comment type="cofactor">
    <cofactor evidence="11">
        <name>FMN</name>
        <dbReference type="ChEBI" id="CHEBI:58210"/>
    </cofactor>
    <text evidence="11">Binds 1 FMN per subunit.</text>
</comment>
<comment type="subcellular location">
    <subcellularLocation>
        <location evidence="2 11">Cytoplasm</location>
    </subcellularLocation>
</comment>
<feature type="binding site" evidence="11">
    <location>
        <begin position="71"/>
        <end position="75"/>
    </location>
    <ligand>
        <name>substrate</name>
    </ligand>
</feature>
<evidence type="ECO:0000256" key="6">
    <source>
        <dbReference type="ARBA" id="ARBA00022490"/>
    </source>
</evidence>
<dbReference type="RefSeq" id="WP_135391154.1">
    <property type="nucleotide sequence ID" value="NZ_ALXH01000106.1"/>
</dbReference>
<feature type="binding site" evidence="11">
    <location>
        <position position="131"/>
    </location>
    <ligand>
        <name>FMN</name>
        <dbReference type="ChEBI" id="CHEBI:58210"/>
    </ligand>
</feature>
<dbReference type="InterPro" id="IPR050074">
    <property type="entry name" value="DHO_dehydrogenase"/>
</dbReference>
<dbReference type="GO" id="GO:1990663">
    <property type="term" value="F:dihydroorotate dehydrogenase (fumarate) activity"/>
    <property type="evidence" value="ECO:0007669"/>
    <property type="project" value="UniProtKB-EC"/>
</dbReference>
<dbReference type="EMBL" id="JAAOCP010000008">
    <property type="protein sequence ID" value="MBJ7639206.1"/>
    <property type="molecule type" value="Genomic_DNA"/>
</dbReference>
<evidence type="ECO:0000256" key="10">
    <source>
        <dbReference type="ARBA" id="ARBA00023002"/>
    </source>
</evidence>
<name>A0A4Z0RIH8_WEICO</name>
<dbReference type="NCBIfam" id="TIGR01037">
    <property type="entry name" value="pyrD_sub1_fam"/>
    <property type="match status" value="1"/>
</dbReference>
<evidence type="ECO:0000313" key="15">
    <source>
        <dbReference type="Proteomes" id="UP000728106"/>
    </source>
</evidence>
<dbReference type="InterPro" id="IPR049622">
    <property type="entry name" value="Dihydroorotate_DH_I"/>
</dbReference>
<evidence type="ECO:0000256" key="1">
    <source>
        <dbReference type="ARBA" id="ARBA00001694"/>
    </source>
</evidence>
<dbReference type="HAMAP" id="MF_00224">
    <property type="entry name" value="DHO_dh_type1"/>
    <property type="match status" value="1"/>
</dbReference>
<dbReference type="GO" id="GO:0006207">
    <property type="term" value="P:'de novo' pyrimidine nucleobase biosynthetic process"/>
    <property type="evidence" value="ECO:0007669"/>
    <property type="project" value="InterPro"/>
</dbReference>